<dbReference type="InParanoid" id="A0A0C3GNX7"/>
<dbReference type="PANTHER" id="PTHR37331:SF1">
    <property type="entry name" value="YALI0F11671P"/>
    <property type="match status" value="1"/>
</dbReference>
<protein>
    <submittedName>
        <fullName evidence="1">Uncharacterized protein</fullName>
    </submittedName>
</protein>
<evidence type="ECO:0000313" key="2">
    <source>
        <dbReference type="Proteomes" id="UP000054166"/>
    </source>
</evidence>
<name>A0A0C3GNX7_PILCF</name>
<reference evidence="1 2" key="1">
    <citation type="submission" date="2014-04" db="EMBL/GenBank/DDBJ databases">
        <authorList>
            <consortium name="DOE Joint Genome Institute"/>
            <person name="Kuo A."/>
            <person name="Tarkka M."/>
            <person name="Buscot F."/>
            <person name="Kohler A."/>
            <person name="Nagy L.G."/>
            <person name="Floudas D."/>
            <person name="Copeland A."/>
            <person name="Barry K.W."/>
            <person name="Cichocki N."/>
            <person name="Veneault-Fourrey C."/>
            <person name="LaButti K."/>
            <person name="Lindquist E.A."/>
            <person name="Lipzen A."/>
            <person name="Lundell T."/>
            <person name="Morin E."/>
            <person name="Murat C."/>
            <person name="Sun H."/>
            <person name="Tunlid A."/>
            <person name="Henrissat B."/>
            <person name="Grigoriev I.V."/>
            <person name="Hibbett D.S."/>
            <person name="Martin F."/>
            <person name="Nordberg H.P."/>
            <person name="Cantor M.N."/>
            <person name="Hua S.X."/>
        </authorList>
    </citation>
    <scope>NUCLEOTIDE SEQUENCE [LARGE SCALE GENOMIC DNA]</scope>
    <source>
        <strain evidence="1 2">F 1598</strain>
    </source>
</reference>
<dbReference type="STRING" id="765440.A0A0C3GNX7"/>
<dbReference type="OrthoDB" id="5397701at2759"/>
<dbReference type="HOGENOM" id="CLU_080764_0_1_1"/>
<dbReference type="PANTHER" id="PTHR37331">
    <property type="entry name" value="YALI0F11671P"/>
    <property type="match status" value="1"/>
</dbReference>
<proteinExistence type="predicted"/>
<dbReference type="Proteomes" id="UP000054166">
    <property type="component" value="Unassembled WGS sequence"/>
</dbReference>
<evidence type="ECO:0000313" key="1">
    <source>
        <dbReference type="EMBL" id="KIM92261.1"/>
    </source>
</evidence>
<dbReference type="AlphaFoldDB" id="A0A0C3GNX7"/>
<gene>
    <name evidence="1" type="ORF">PILCRDRAFT_810317</name>
</gene>
<keyword evidence="2" id="KW-1185">Reference proteome</keyword>
<reference evidence="2" key="2">
    <citation type="submission" date="2015-01" db="EMBL/GenBank/DDBJ databases">
        <title>Evolutionary Origins and Diversification of the Mycorrhizal Mutualists.</title>
        <authorList>
            <consortium name="DOE Joint Genome Institute"/>
            <consortium name="Mycorrhizal Genomics Consortium"/>
            <person name="Kohler A."/>
            <person name="Kuo A."/>
            <person name="Nagy L.G."/>
            <person name="Floudas D."/>
            <person name="Copeland A."/>
            <person name="Barry K.W."/>
            <person name="Cichocki N."/>
            <person name="Veneault-Fourrey C."/>
            <person name="LaButti K."/>
            <person name="Lindquist E.A."/>
            <person name="Lipzen A."/>
            <person name="Lundell T."/>
            <person name="Morin E."/>
            <person name="Murat C."/>
            <person name="Riley R."/>
            <person name="Ohm R."/>
            <person name="Sun H."/>
            <person name="Tunlid A."/>
            <person name="Henrissat B."/>
            <person name="Grigoriev I.V."/>
            <person name="Hibbett D.S."/>
            <person name="Martin F."/>
        </authorList>
    </citation>
    <scope>NUCLEOTIDE SEQUENCE [LARGE SCALE GENOMIC DNA]</scope>
    <source>
        <strain evidence="2">F 1598</strain>
    </source>
</reference>
<accession>A0A0C3GNX7</accession>
<organism evidence="1 2">
    <name type="scientific">Piloderma croceum (strain F 1598)</name>
    <dbReference type="NCBI Taxonomy" id="765440"/>
    <lineage>
        <taxon>Eukaryota</taxon>
        <taxon>Fungi</taxon>
        <taxon>Dikarya</taxon>
        <taxon>Basidiomycota</taxon>
        <taxon>Agaricomycotina</taxon>
        <taxon>Agaricomycetes</taxon>
        <taxon>Agaricomycetidae</taxon>
        <taxon>Atheliales</taxon>
        <taxon>Atheliaceae</taxon>
        <taxon>Piloderma</taxon>
    </lineage>
</organism>
<sequence length="258" mass="28570">MALRLAKHVSLIPRSPPARVGSSIYLSPQAGRIKLPSRGLRPISSLQISRMPVGFFRKSTLGTKFKWRQRCYSSDESAPMVDPNRPDLFYHLLAPPTPMSSSLPAFGLSFISKPPYSADSSVIIGWLPAASEGEGQEAGLNDFKENPKFRKILHEAIQSGLREDVDDIQRNGALQLQSGWMHINDERNIPALNRVGDPDDIIASVLVEDSKILAETYQAMPAYRICTVDGVTQLTEGLAKKLKELLEQAMSEEQVLSR</sequence>
<dbReference type="EMBL" id="KN832970">
    <property type="protein sequence ID" value="KIM92261.1"/>
    <property type="molecule type" value="Genomic_DNA"/>
</dbReference>